<dbReference type="InterPro" id="IPR017853">
    <property type="entry name" value="GH"/>
</dbReference>
<dbReference type="PANTHER" id="PTHR42767:SF1">
    <property type="entry name" value="ENDO-BETA-1,6-GALACTANASE-LIKE DOMAIN-CONTAINING PROTEIN"/>
    <property type="match status" value="1"/>
</dbReference>
<dbReference type="SUPFAM" id="SSF51445">
    <property type="entry name" value="(Trans)glycosidases"/>
    <property type="match status" value="1"/>
</dbReference>
<keyword evidence="3" id="KW-1185">Reference proteome</keyword>
<dbReference type="Pfam" id="PF14587">
    <property type="entry name" value="Glyco_hydr_30_2"/>
    <property type="match status" value="1"/>
</dbReference>
<evidence type="ECO:0000313" key="3">
    <source>
        <dbReference type="Proteomes" id="UP000318010"/>
    </source>
</evidence>
<dbReference type="Gene3D" id="3.20.20.80">
    <property type="entry name" value="Glycosidases"/>
    <property type="match status" value="1"/>
</dbReference>
<dbReference type="OrthoDB" id="9806701at2"/>
<evidence type="ECO:0000313" key="2">
    <source>
        <dbReference type="EMBL" id="TWR26252.1"/>
    </source>
</evidence>
<gene>
    <name evidence="2" type="ORF">FPZ42_11560</name>
</gene>
<dbReference type="Proteomes" id="UP000318010">
    <property type="component" value="Unassembled WGS sequence"/>
</dbReference>
<keyword evidence="2" id="KW-0378">Hydrolase</keyword>
<dbReference type="AlphaFoldDB" id="A0A563U4K4"/>
<dbReference type="GO" id="GO:0004553">
    <property type="term" value="F:hydrolase activity, hydrolyzing O-glycosyl compounds"/>
    <property type="evidence" value="ECO:0007669"/>
    <property type="project" value="InterPro"/>
</dbReference>
<comment type="caution">
    <text evidence="2">The sequence shown here is derived from an EMBL/GenBank/DDBJ whole genome shotgun (WGS) entry which is preliminary data.</text>
</comment>
<dbReference type="InterPro" id="IPR039743">
    <property type="entry name" value="6GAL/EXGAL"/>
</dbReference>
<protein>
    <submittedName>
        <fullName evidence="2">Xylanase</fullName>
    </submittedName>
</protein>
<keyword evidence="2" id="KW-0624">Polysaccharide degradation</keyword>
<sequence length="505" mass="55897">MTEKLISRRLIFIIFCFSAASSLGQSKVITLNIDPSEQYQVIDNFGASDAWACQFVGQWPDVQRNKIADLLFSNDTTGNGQPKGIALSLWRFNIGAGTAEQEAKSEIPDEWHRAECFADSNGNYNWRKQAGQQWFLKAAKARGVKQFLAFNNSPPVWLTRNGRAFADSGRTNIAADKYPGYAKFLAAVISGLKKSAGVKFDYISPVNEPQWKWSDNKQEGSPFNNQEIAVLAREIDKEFIKNKITTKLAVAEAGSIQYIYQGSSKNKGNQAEDFFAQGSENYIGNLPSMANLISTHSYFTTSPYERSVKDREALADKIATVPGLKFWQSEYCILGDNDGEIKGNGRDLGMTAALYMARVINTDLTVANATAWQWWTAISPYDYKDGLVYVDKNKTGGAFYDSKMLWVLGNYSRFVHPGFKRVAADIGTGIQNVYLSAYIKGKQLVCVVINNSSKDATFSCMAGGREMVVRRTYTTSASGNLKPGYAKSVVTIPAQSVVTLLGRIK</sequence>
<proteinExistence type="predicted"/>
<dbReference type="RefSeq" id="WP_146271502.1">
    <property type="nucleotide sequence ID" value="NZ_VOEI01000003.1"/>
</dbReference>
<organism evidence="2 3">
    <name type="scientific">Mucilaginibacter achroorhodeus</name>
    <dbReference type="NCBI Taxonomy" id="2599294"/>
    <lineage>
        <taxon>Bacteria</taxon>
        <taxon>Pseudomonadati</taxon>
        <taxon>Bacteroidota</taxon>
        <taxon>Sphingobacteriia</taxon>
        <taxon>Sphingobacteriales</taxon>
        <taxon>Sphingobacteriaceae</taxon>
        <taxon>Mucilaginibacter</taxon>
    </lineage>
</organism>
<keyword evidence="2" id="KW-0326">Glycosidase</keyword>
<feature type="domain" description="Endo-beta-1,6-galactanase-like" evidence="1">
    <location>
        <begin position="30"/>
        <end position="389"/>
    </location>
</feature>
<keyword evidence="2" id="KW-0858">Xylan degradation</keyword>
<dbReference type="InterPro" id="IPR013780">
    <property type="entry name" value="Glyco_hydro_b"/>
</dbReference>
<dbReference type="Gene3D" id="2.60.40.1180">
    <property type="entry name" value="Golgi alpha-mannosidase II"/>
    <property type="match status" value="1"/>
</dbReference>
<name>A0A563U4K4_9SPHI</name>
<dbReference type="GO" id="GO:0045493">
    <property type="term" value="P:xylan catabolic process"/>
    <property type="evidence" value="ECO:0007669"/>
    <property type="project" value="UniProtKB-KW"/>
</dbReference>
<dbReference type="InterPro" id="IPR039514">
    <property type="entry name" value="6GAL-like"/>
</dbReference>
<dbReference type="PANTHER" id="PTHR42767">
    <property type="entry name" value="ENDO-BETA-1,6-GALACTANASE"/>
    <property type="match status" value="1"/>
</dbReference>
<keyword evidence="2" id="KW-0119">Carbohydrate metabolism</keyword>
<reference evidence="2 3" key="1">
    <citation type="submission" date="2019-07" db="EMBL/GenBank/DDBJ databases">
        <authorList>
            <person name="Kim J."/>
        </authorList>
    </citation>
    <scope>NUCLEOTIDE SEQUENCE [LARGE SCALE GENOMIC DNA]</scope>
    <source>
        <strain evidence="2 3">MJ1a</strain>
    </source>
</reference>
<dbReference type="EMBL" id="VOEI01000003">
    <property type="protein sequence ID" value="TWR26252.1"/>
    <property type="molecule type" value="Genomic_DNA"/>
</dbReference>
<accession>A0A563U4K4</accession>
<evidence type="ECO:0000259" key="1">
    <source>
        <dbReference type="Pfam" id="PF14587"/>
    </source>
</evidence>